<proteinExistence type="inferred from homology"/>
<dbReference type="GO" id="GO:0031491">
    <property type="term" value="F:nucleosome binding"/>
    <property type="evidence" value="ECO:0007669"/>
    <property type="project" value="TreeGrafter"/>
</dbReference>
<dbReference type="Pfam" id="PF21761">
    <property type="entry name" value="RedAm-like_C"/>
    <property type="match status" value="1"/>
</dbReference>
<dbReference type="EMBL" id="LN868938">
    <property type="protein sequence ID" value="CRY77772.1"/>
    <property type="molecule type" value="Genomic_DNA"/>
</dbReference>
<dbReference type="GO" id="GO:0000785">
    <property type="term" value="C:chromatin"/>
    <property type="evidence" value="ECO:0007669"/>
    <property type="project" value="TreeGrafter"/>
</dbReference>
<dbReference type="GO" id="GO:0003677">
    <property type="term" value="F:DNA binding"/>
    <property type="evidence" value="ECO:0007669"/>
    <property type="project" value="TreeGrafter"/>
</dbReference>
<organism evidence="5 6">
    <name type="scientific">Nocardia farcinica</name>
    <dbReference type="NCBI Taxonomy" id="37329"/>
    <lineage>
        <taxon>Bacteria</taxon>
        <taxon>Bacillati</taxon>
        <taxon>Actinomycetota</taxon>
        <taxon>Actinomycetes</taxon>
        <taxon>Mycobacteriales</taxon>
        <taxon>Nocardiaceae</taxon>
        <taxon>Nocardia</taxon>
    </lineage>
</organism>
<dbReference type="AlphaFoldDB" id="A0A0H5NQZ4"/>
<dbReference type="InterPro" id="IPR048666">
    <property type="entry name" value="RedAm-like_C"/>
</dbReference>
<dbReference type="Pfam" id="PF03446">
    <property type="entry name" value="NAD_binding_2"/>
    <property type="match status" value="1"/>
</dbReference>
<protein>
    <submittedName>
        <fullName evidence="5">2-hydroxy-3-oxopropionate reductase</fullName>
        <ecNumber evidence="5">1.1.1.60</ecNumber>
    </submittedName>
</protein>
<dbReference type="Proteomes" id="UP000057820">
    <property type="component" value="Chromosome 1"/>
</dbReference>
<evidence type="ECO:0000256" key="1">
    <source>
        <dbReference type="ARBA" id="ARBA00009080"/>
    </source>
</evidence>
<dbReference type="EC" id="1.1.1.60" evidence="5"/>
<evidence type="ECO:0000313" key="5">
    <source>
        <dbReference type="EMBL" id="CRY77772.1"/>
    </source>
</evidence>
<dbReference type="InterPro" id="IPR015815">
    <property type="entry name" value="HIBADH-related"/>
</dbReference>
<dbReference type="SUPFAM" id="SSF51735">
    <property type="entry name" value="NAD(P)-binding Rossmann-fold domains"/>
    <property type="match status" value="1"/>
</dbReference>
<accession>A0A0H5NQZ4</accession>
<sequence length="298" mass="31227">MTGQNTSVTVLGTGSMGTAVAEALLSAGHPTTVWNRAPKRAAASVAAGARQELGIAEAVAASPLIIGTATSFAATRDSLGAAVDALSGRTIITLNSGTPASAREFADWVTEKGAGFLGGAVKNVPGAVGKPDTLLYFGGEREIFDRYYDVLRALGGDLVHLGAEPDTAALYESAVGATLLPALLGFFEGAAMVASRGLPARSMVPYSVKWLQMIESLLPVLAEEIDHRDYTRLGSSIGLFHAAIEDDRRLGEETGVDMSWHSPMHDLLRRAVDEGRAAQSVTALIELLAPDRTAVRDR</sequence>
<name>A0A0H5NQZ4_NOCFR</name>
<dbReference type="KEGG" id="nfr:ERS450000_02581"/>
<dbReference type="InterPro" id="IPR013328">
    <property type="entry name" value="6PGD_dom2"/>
</dbReference>
<dbReference type="GO" id="GO:0008679">
    <property type="term" value="F:2-hydroxy-3-oxopropionate reductase activity"/>
    <property type="evidence" value="ECO:0007669"/>
    <property type="project" value="UniProtKB-EC"/>
</dbReference>
<dbReference type="PIRSF" id="PIRSF000103">
    <property type="entry name" value="HIBADH"/>
    <property type="match status" value="1"/>
</dbReference>
<gene>
    <name evidence="5" type="primary">garR_2</name>
    <name evidence="5" type="ORF">ERS450000_02581</name>
</gene>
<dbReference type="Gene3D" id="3.40.50.720">
    <property type="entry name" value="NAD(P)-binding Rossmann-like Domain"/>
    <property type="match status" value="1"/>
</dbReference>
<dbReference type="PANTHER" id="PTHR43580">
    <property type="entry name" value="OXIDOREDUCTASE GLYR1-RELATED"/>
    <property type="match status" value="1"/>
</dbReference>
<dbReference type="Gene3D" id="1.10.1040.10">
    <property type="entry name" value="N-(1-d-carboxylethyl)-l-norvaline Dehydrogenase, domain 2"/>
    <property type="match status" value="1"/>
</dbReference>
<dbReference type="InterPro" id="IPR051265">
    <property type="entry name" value="HIBADH-related_NP60_sf"/>
</dbReference>
<dbReference type="GO" id="GO:0140673">
    <property type="term" value="P:transcription elongation-coupled chromatin remodeling"/>
    <property type="evidence" value="ECO:0007669"/>
    <property type="project" value="TreeGrafter"/>
</dbReference>
<dbReference type="GO" id="GO:0050661">
    <property type="term" value="F:NADP binding"/>
    <property type="evidence" value="ECO:0007669"/>
    <property type="project" value="InterPro"/>
</dbReference>
<comment type="similarity">
    <text evidence="1">Belongs to the HIBADH-related family.</text>
</comment>
<evidence type="ECO:0000313" key="6">
    <source>
        <dbReference type="Proteomes" id="UP000057820"/>
    </source>
</evidence>
<feature type="domain" description="NADPH-dependent reductive aminase-like C-terminal" evidence="4">
    <location>
        <begin position="165"/>
        <end position="289"/>
    </location>
</feature>
<dbReference type="InterPro" id="IPR006115">
    <property type="entry name" value="6PGDH_NADP-bd"/>
</dbReference>
<reference evidence="6" key="1">
    <citation type="submission" date="2015-03" db="EMBL/GenBank/DDBJ databases">
        <authorList>
            <consortium name="Pathogen Informatics"/>
        </authorList>
    </citation>
    <scope>NUCLEOTIDE SEQUENCE [LARGE SCALE GENOMIC DNA]</scope>
    <source>
        <strain evidence="6">NCTC11134</strain>
    </source>
</reference>
<evidence type="ECO:0000256" key="2">
    <source>
        <dbReference type="ARBA" id="ARBA00023002"/>
    </source>
</evidence>
<evidence type="ECO:0000259" key="3">
    <source>
        <dbReference type="Pfam" id="PF03446"/>
    </source>
</evidence>
<dbReference type="InterPro" id="IPR036291">
    <property type="entry name" value="NAD(P)-bd_dom_sf"/>
</dbReference>
<feature type="domain" description="6-phosphogluconate dehydrogenase NADP-binding" evidence="3">
    <location>
        <begin position="8"/>
        <end position="162"/>
    </location>
</feature>
<keyword evidence="2 5" id="KW-0560">Oxidoreductase</keyword>
<evidence type="ECO:0000259" key="4">
    <source>
        <dbReference type="Pfam" id="PF21761"/>
    </source>
</evidence>
<dbReference type="PANTHER" id="PTHR43580:SF2">
    <property type="entry name" value="CYTOKINE-LIKE NUCLEAR FACTOR N-PAC"/>
    <property type="match status" value="1"/>
</dbReference>